<dbReference type="VEuPathDB" id="FungiDB:CC77DRAFT_1006863"/>
<dbReference type="Pfam" id="PF00107">
    <property type="entry name" value="ADH_zinc_N"/>
    <property type="match status" value="1"/>
</dbReference>
<dbReference type="PANTHER" id="PTHR43161">
    <property type="entry name" value="SORBITOL DEHYDROGENASE"/>
    <property type="match status" value="1"/>
</dbReference>
<feature type="compositionally biased region" description="Low complexity" evidence="6">
    <location>
        <begin position="713"/>
        <end position="726"/>
    </location>
</feature>
<name>A0A177DUZ0_ALTAL</name>
<feature type="region of interest" description="Disordered" evidence="6">
    <location>
        <begin position="408"/>
        <end position="450"/>
    </location>
</feature>
<dbReference type="PANTHER" id="PTHR43161:SF23">
    <property type="entry name" value="(R,R)-BUTANEDIOL DEHYDROGENASE-RELATED"/>
    <property type="match status" value="1"/>
</dbReference>
<feature type="compositionally biased region" description="Low complexity" evidence="6">
    <location>
        <begin position="507"/>
        <end position="543"/>
    </location>
</feature>
<keyword evidence="4" id="KW-0862">Zinc</keyword>
<dbReference type="EMBL" id="KV441473">
    <property type="protein sequence ID" value="OAG23524.1"/>
    <property type="molecule type" value="Genomic_DNA"/>
</dbReference>
<dbReference type="SMART" id="SM00829">
    <property type="entry name" value="PKS_ER"/>
    <property type="match status" value="1"/>
</dbReference>
<feature type="compositionally biased region" description="Polar residues" evidence="6">
    <location>
        <begin position="544"/>
        <end position="600"/>
    </location>
</feature>
<keyword evidence="9" id="KW-1185">Reference proteome</keyword>
<dbReference type="Gene3D" id="3.40.50.720">
    <property type="entry name" value="NAD(P)-binding Rossmann-like Domain"/>
    <property type="match status" value="1"/>
</dbReference>
<dbReference type="STRING" id="5599.A0A177DUZ0"/>
<evidence type="ECO:0000256" key="2">
    <source>
        <dbReference type="ARBA" id="ARBA00008072"/>
    </source>
</evidence>
<dbReference type="Proteomes" id="UP000077248">
    <property type="component" value="Unassembled WGS sequence"/>
</dbReference>
<comment type="similarity">
    <text evidence="2">Belongs to the zinc-containing alcohol dehydrogenase family.</text>
</comment>
<accession>A0A177DUZ0</accession>
<dbReference type="InterPro" id="IPR013149">
    <property type="entry name" value="ADH-like_C"/>
</dbReference>
<evidence type="ECO:0000256" key="4">
    <source>
        <dbReference type="ARBA" id="ARBA00022833"/>
    </source>
</evidence>
<feature type="compositionally biased region" description="Low complexity" evidence="6">
    <location>
        <begin position="416"/>
        <end position="435"/>
    </location>
</feature>
<dbReference type="InterPro" id="IPR036291">
    <property type="entry name" value="NAD(P)-bd_dom_sf"/>
</dbReference>
<keyword evidence="3" id="KW-0479">Metal-binding</keyword>
<feature type="domain" description="Enoyl reductase (ER)" evidence="7">
    <location>
        <begin position="8"/>
        <end position="349"/>
    </location>
</feature>
<dbReference type="SUPFAM" id="SSF50129">
    <property type="entry name" value="GroES-like"/>
    <property type="match status" value="1"/>
</dbReference>
<evidence type="ECO:0000256" key="5">
    <source>
        <dbReference type="ARBA" id="ARBA00023002"/>
    </source>
</evidence>
<dbReference type="GO" id="GO:0000721">
    <property type="term" value="F:(R,R)-butanediol dehydrogenase activity"/>
    <property type="evidence" value="ECO:0007669"/>
    <property type="project" value="TreeGrafter"/>
</dbReference>
<protein>
    <recommendedName>
        <fullName evidence="7">Enoyl reductase (ER) domain-containing protein</fullName>
    </recommendedName>
</protein>
<evidence type="ECO:0000256" key="1">
    <source>
        <dbReference type="ARBA" id="ARBA00001947"/>
    </source>
</evidence>
<comment type="cofactor">
    <cofactor evidence="1">
        <name>Zn(2+)</name>
        <dbReference type="ChEBI" id="CHEBI:29105"/>
    </cofactor>
</comment>
<feature type="compositionally biased region" description="Polar residues" evidence="6">
    <location>
        <begin position="665"/>
        <end position="687"/>
    </location>
</feature>
<feature type="compositionally biased region" description="Polar residues" evidence="6">
    <location>
        <begin position="494"/>
        <end position="506"/>
    </location>
</feature>
<dbReference type="CDD" id="cd08233">
    <property type="entry name" value="butanediol_DH_like"/>
    <property type="match status" value="1"/>
</dbReference>
<feature type="compositionally biased region" description="Polar residues" evidence="6">
    <location>
        <begin position="694"/>
        <end position="712"/>
    </location>
</feature>
<evidence type="ECO:0000256" key="3">
    <source>
        <dbReference type="ARBA" id="ARBA00022723"/>
    </source>
</evidence>
<dbReference type="GO" id="GO:0046872">
    <property type="term" value="F:metal ion binding"/>
    <property type="evidence" value="ECO:0007669"/>
    <property type="project" value="UniProtKB-KW"/>
</dbReference>
<organism evidence="8 9">
    <name type="scientific">Alternaria alternata</name>
    <name type="common">Alternaria rot fungus</name>
    <name type="synonym">Torula alternata</name>
    <dbReference type="NCBI Taxonomy" id="5599"/>
    <lineage>
        <taxon>Eukaryota</taxon>
        <taxon>Fungi</taxon>
        <taxon>Dikarya</taxon>
        <taxon>Ascomycota</taxon>
        <taxon>Pezizomycotina</taxon>
        <taxon>Dothideomycetes</taxon>
        <taxon>Pleosporomycetidae</taxon>
        <taxon>Pleosporales</taxon>
        <taxon>Pleosporineae</taxon>
        <taxon>Pleosporaceae</taxon>
        <taxon>Alternaria</taxon>
        <taxon>Alternaria sect. Alternaria</taxon>
        <taxon>Alternaria alternata complex</taxon>
    </lineage>
</organism>
<dbReference type="InterPro" id="IPR011032">
    <property type="entry name" value="GroES-like_sf"/>
</dbReference>
<dbReference type="SUPFAM" id="SSF51735">
    <property type="entry name" value="NAD(P)-binding Rossmann-fold domains"/>
    <property type="match status" value="1"/>
</dbReference>
<feature type="region of interest" description="Disordered" evidence="6">
    <location>
        <begin position="475"/>
        <end position="761"/>
    </location>
</feature>
<dbReference type="Gene3D" id="3.90.180.10">
    <property type="entry name" value="Medium-chain alcohol dehydrogenases, catalytic domain"/>
    <property type="match status" value="1"/>
</dbReference>
<evidence type="ECO:0000259" key="7">
    <source>
        <dbReference type="SMART" id="SM00829"/>
    </source>
</evidence>
<dbReference type="AlphaFoldDB" id="A0A177DUZ0"/>
<feature type="compositionally biased region" description="Polar residues" evidence="6">
    <location>
        <begin position="751"/>
        <end position="761"/>
    </location>
</feature>
<proteinExistence type="inferred from homology"/>
<evidence type="ECO:0000313" key="9">
    <source>
        <dbReference type="Proteomes" id="UP000077248"/>
    </source>
</evidence>
<dbReference type="GeneID" id="29109039"/>
<dbReference type="KEGG" id="aalt:CC77DRAFT_1006863"/>
<dbReference type="GO" id="GO:0034079">
    <property type="term" value="P:butanediol biosynthetic process"/>
    <property type="evidence" value="ECO:0007669"/>
    <property type="project" value="TreeGrafter"/>
</dbReference>
<dbReference type="Pfam" id="PF08240">
    <property type="entry name" value="ADH_N"/>
    <property type="match status" value="1"/>
</dbReference>
<reference evidence="8 9" key="1">
    <citation type="submission" date="2016-05" db="EMBL/GenBank/DDBJ databases">
        <title>Comparative analysis of secretome profiles of manganese(II)-oxidizing ascomycete fungi.</title>
        <authorList>
            <consortium name="DOE Joint Genome Institute"/>
            <person name="Zeiner C.A."/>
            <person name="Purvine S.O."/>
            <person name="Zink E.M."/>
            <person name="Wu S."/>
            <person name="Pasa-Tolic L."/>
            <person name="Chaput D.L."/>
            <person name="Haridas S."/>
            <person name="Grigoriev I.V."/>
            <person name="Santelli C.M."/>
            <person name="Hansel C.M."/>
        </authorList>
    </citation>
    <scope>NUCLEOTIDE SEQUENCE [LARGE SCALE GENOMIC DNA]</scope>
    <source>
        <strain evidence="8 9">SRC1lrK2f</strain>
    </source>
</reference>
<dbReference type="GO" id="GO:0005737">
    <property type="term" value="C:cytoplasm"/>
    <property type="evidence" value="ECO:0007669"/>
    <property type="project" value="TreeGrafter"/>
</dbReference>
<evidence type="ECO:0000256" key="6">
    <source>
        <dbReference type="SAM" id="MobiDB-lite"/>
    </source>
</evidence>
<evidence type="ECO:0000313" key="8">
    <source>
        <dbReference type="EMBL" id="OAG23524.1"/>
    </source>
</evidence>
<gene>
    <name evidence="8" type="ORF">CC77DRAFT_1006863</name>
</gene>
<sequence length="1097" mass="117862">MRAARYYGKEDIRIEDVEEQKCGAGQVRVAPAFVGICGTDLHEYLGGPNFAPTTPHPCTNETIPITLGHEFSGTVTEVGSDDSGFTVGQNVVVQPTIYCGKCNACTAGSENVCENGGFIGLSGGGGGLSDSVVVPEGAVLNLPSNVPLDVGALVEPLGVAWHAVSAAPLTPDSVVMILGGGPIGLAIVQCLVALGTKKIIMSEVSGARQRFAREFGAHHVLCPKTYDVVKMSKALSGRDGPDVVFDCAGVPASLTTACTAVRARGTVVNVAIWEKEVPFNPNMLVFREAQYTAVLGYQRKDLEAVIEHLAAGTLKPMNMITRKISLEDLVEDGIKTLINDKENHVKILARRVAAKRRIRYGAADAHLPWPALGAASGRLLSTGEALCSRSRAHRIHLVATMVQYNPMPSPGPYVPPGQGTPAQQQGAQQPPSYQPNATTYGGPNQSQKGVAGFGQMMNQRLEQAVTTGKPMLNKLGKTISSKLGNKPPGGPPQHLQSYHNYQSHYGQQNQTQSYQQPQGQAFSPQSQSQQWGQQQHQPPSQTPTAYPSSQQSPHQQFNNQTPVSGHSAQNNYFPQQTSQAPNYQSYAPQSPLAGTTQTAWQYGKEQTQAQGQNGQGQAPPGQPQVHGHSQYAGQQMGVAGGSYVTQHTPPPHTSSMSPALPAQHMQPQWQQPGSSQLPPASTEQQSGILPPPSQQNVSASPPVHTTYQHQWNSPSPVGSQGQGQSQTLPHSISPPPTHQTIASPQVPPNKPVQSSDAAPHSTPTEFIAELPAELPADVGSLSLVESKPQEAVSGSQYQAFRPPVSQNGSPSPGFTIPRRSLSASTVPVADPWRFVDPATEVPTREFYILADLLFDALDRKFEPRNTGLLEAPKIIGSWVKLTEDACRLFSYRSYSAFAKLWSLEGIPHMMVPCQPDLAPNWNFNQHSHAQDVKVTGQVPTATTGYTTYMPALNRAGWYKFFFLEVTHAPEDIDDLIPALCADTYKPGMLNQPDLDKRDKTDVPALRARAAEIQTYAIGRVCEETKVAMAVDPDVPLAHTHPTATAWGGAQTSAEDMADMAVRMHKIQSERQQNDMAAWTMLGMQPKGYPGGGYGSLV</sequence>
<keyword evidence="5" id="KW-0560">Oxidoreductase</keyword>
<feature type="region of interest" description="Disordered" evidence="6">
    <location>
        <begin position="793"/>
        <end position="814"/>
    </location>
</feature>
<feature type="compositionally biased region" description="Low complexity" evidence="6">
    <location>
        <begin position="606"/>
        <end position="619"/>
    </location>
</feature>
<feature type="compositionally biased region" description="Polar residues" evidence="6">
    <location>
        <begin position="793"/>
        <end position="812"/>
    </location>
</feature>
<dbReference type="InterPro" id="IPR013154">
    <property type="entry name" value="ADH-like_N"/>
</dbReference>
<feature type="compositionally biased region" description="Polar residues" evidence="6">
    <location>
        <begin position="436"/>
        <end position="448"/>
    </location>
</feature>
<dbReference type="InterPro" id="IPR020843">
    <property type="entry name" value="ER"/>
</dbReference>
<dbReference type="RefSeq" id="XP_018388945.1">
    <property type="nucleotide sequence ID" value="XM_018523445.1"/>
</dbReference>